<name>A0A9W8M110_9FUNG</name>
<keyword evidence="1 5" id="KW-0808">Transferase</keyword>
<evidence type="ECO:0000259" key="4">
    <source>
        <dbReference type="PROSITE" id="PS51186"/>
    </source>
</evidence>
<dbReference type="OrthoDB" id="249099at2759"/>
<evidence type="ECO:0000313" key="5">
    <source>
        <dbReference type="EMBL" id="KAJ2850243.1"/>
    </source>
</evidence>
<dbReference type="SUPFAM" id="SSF55729">
    <property type="entry name" value="Acyl-CoA N-acyltransferases (Nat)"/>
    <property type="match status" value="1"/>
</dbReference>
<dbReference type="Proteomes" id="UP001139887">
    <property type="component" value="Unassembled WGS sequence"/>
</dbReference>
<keyword evidence="6" id="KW-1185">Reference proteome</keyword>
<dbReference type="EMBL" id="JANBUW010000038">
    <property type="protein sequence ID" value="KAJ2850243.1"/>
    <property type="molecule type" value="Genomic_DNA"/>
</dbReference>
<reference evidence="5" key="1">
    <citation type="submission" date="2022-07" db="EMBL/GenBank/DDBJ databases">
        <title>Phylogenomic reconstructions and comparative analyses of Kickxellomycotina fungi.</title>
        <authorList>
            <person name="Reynolds N.K."/>
            <person name="Stajich J.E."/>
            <person name="Barry K."/>
            <person name="Grigoriev I.V."/>
            <person name="Crous P."/>
            <person name="Smith M.E."/>
        </authorList>
    </citation>
    <scope>NUCLEOTIDE SEQUENCE</scope>
    <source>
        <strain evidence="5">NRRL 1566</strain>
    </source>
</reference>
<dbReference type="PANTHER" id="PTHR45896:SF1">
    <property type="entry name" value="N-ALPHA-ACETYLTRANSFERASE 30"/>
    <property type="match status" value="1"/>
</dbReference>
<dbReference type="Pfam" id="PF00583">
    <property type="entry name" value="Acetyltransf_1"/>
    <property type="match status" value="1"/>
</dbReference>
<dbReference type="GO" id="GO:0120518">
    <property type="term" value="F:protein N-terminal-methionine acetyltransferase activity"/>
    <property type="evidence" value="ECO:0007669"/>
    <property type="project" value="UniProtKB-EC"/>
</dbReference>
<keyword evidence="2 5" id="KW-0012">Acyltransferase</keyword>
<comment type="similarity">
    <text evidence="3">Belongs to the acetyltransferase family. MAK3 subfamily.</text>
</comment>
<dbReference type="Gene3D" id="3.40.630.30">
    <property type="match status" value="1"/>
</dbReference>
<dbReference type="PROSITE" id="PS51186">
    <property type="entry name" value="GNAT"/>
    <property type="match status" value="1"/>
</dbReference>
<sequence length="130" mass="14846">MASTDIFEYRIYEKESDLEPAMALIDQDLSEPYSIYTYRYFVQQWPNLCILAFNKQADKCIGVIICKLEPHKTNANEYFGVNKTVLNRGYIGMVAVDPQYRKQGVGSSLVMQALDAMKKQGADEVLSERC</sequence>
<gene>
    <name evidence="5" type="primary">naa30</name>
    <name evidence="5" type="ORF">IWW36_002039</name>
</gene>
<evidence type="ECO:0000256" key="2">
    <source>
        <dbReference type="ARBA" id="ARBA00023315"/>
    </source>
</evidence>
<proteinExistence type="inferred from homology"/>
<dbReference type="InterPro" id="IPR016181">
    <property type="entry name" value="Acyl_CoA_acyltransferase"/>
</dbReference>
<dbReference type="PANTHER" id="PTHR45896">
    <property type="entry name" value="N-ALPHA-ACETYLTRANSFERASE 30"/>
    <property type="match status" value="1"/>
</dbReference>
<feature type="domain" description="N-acetyltransferase" evidence="4">
    <location>
        <begin position="7"/>
        <end position="130"/>
    </location>
</feature>
<comment type="caution">
    <text evidence="5">The sequence shown here is derived from an EMBL/GenBank/DDBJ whole genome shotgun (WGS) entry which is preliminary data.</text>
</comment>
<evidence type="ECO:0000256" key="3">
    <source>
        <dbReference type="ARBA" id="ARBA00024025"/>
    </source>
</evidence>
<evidence type="ECO:0000313" key="6">
    <source>
        <dbReference type="Proteomes" id="UP001139887"/>
    </source>
</evidence>
<accession>A0A9W8M110</accession>
<dbReference type="InterPro" id="IPR044542">
    <property type="entry name" value="NAA30-like"/>
</dbReference>
<protein>
    <submittedName>
        <fullName evidence="5">N-terminal acetyltransferase c complex catalytic subunit mak3</fullName>
        <ecNumber evidence="5">2.3.1.256</ecNumber>
    </submittedName>
</protein>
<evidence type="ECO:0000256" key="1">
    <source>
        <dbReference type="ARBA" id="ARBA00022679"/>
    </source>
</evidence>
<dbReference type="GO" id="GO:0031417">
    <property type="term" value="C:NatC complex"/>
    <property type="evidence" value="ECO:0007669"/>
    <property type="project" value="TreeGrafter"/>
</dbReference>
<organism evidence="5 6">
    <name type="scientific">Coemansia brasiliensis</name>
    <dbReference type="NCBI Taxonomy" id="2650707"/>
    <lineage>
        <taxon>Eukaryota</taxon>
        <taxon>Fungi</taxon>
        <taxon>Fungi incertae sedis</taxon>
        <taxon>Zoopagomycota</taxon>
        <taxon>Kickxellomycotina</taxon>
        <taxon>Kickxellomycetes</taxon>
        <taxon>Kickxellales</taxon>
        <taxon>Kickxellaceae</taxon>
        <taxon>Coemansia</taxon>
    </lineage>
</organism>
<dbReference type="EC" id="2.3.1.256" evidence="5"/>
<dbReference type="CDD" id="cd04301">
    <property type="entry name" value="NAT_SF"/>
    <property type="match status" value="1"/>
</dbReference>
<dbReference type="InterPro" id="IPR000182">
    <property type="entry name" value="GNAT_dom"/>
</dbReference>
<dbReference type="AlphaFoldDB" id="A0A9W8M110"/>